<evidence type="ECO:0000259" key="7">
    <source>
        <dbReference type="Pfam" id="PF24961"/>
    </source>
</evidence>
<keyword evidence="3 5" id="KW-1133">Transmembrane helix</keyword>
<keyword evidence="2 5" id="KW-0812">Transmembrane</keyword>
<dbReference type="Pfam" id="PF01957">
    <property type="entry name" value="NfeD"/>
    <property type="match status" value="1"/>
</dbReference>
<dbReference type="Pfam" id="PF24961">
    <property type="entry name" value="NfeD_membrane"/>
    <property type="match status" value="1"/>
</dbReference>
<feature type="domain" description="NfeD integral membrane" evidence="7">
    <location>
        <begin position="241"/>
        <end position="359"/>
    </location>
</feature>
<dbReference type="Proteomes" id="UP001139031">
    <property type="component" value="Unassembled WGS sequence"/>
</dbReference>
<feature type="transmembrane region" description="Helical" evidence="5">
    <location>
        <begin position="242"/>
        <end position="259"/>
    </location>
</feature>
<dbReference type="PANTHER" id="PTHR33507:SF4">
    <property type="entry name" value="NODULATION COMPETITIVENESS PROTEIN NFED"/>
    <property type="match status" value="1"/>
</dbReference>
<dbReference type="InterPro" id="IPR056738">
    <property type="entry name" value="NfeD1b_N"/>
</dbReference>
<dbReference type="InterPro" id="IPR002810">
    <property type="entry name" value="NfeD-like_C"/>
</dbReference>
<dbReference type="CDD" id="cd07020">
    <property type="entry name" value="Clp_protease_NfeD_1"/>
    <property type="match status" value="1"/>
</dbReference>
<feature type="transmembrane region" description="Helical" evidence="5">
    <location>
        <begin position="310"/>
        <end position="329"/>
    </location>
</feature>
<evidence type="ECO:0000256" key="5">
    <source>
        <dbReference type="SAM" id="Phobius"/>
    </source>
</evidence>
<keyword evidence="10" id="KW-1185">Reference proteome</keyword>
<feature type="transmembrane region" description="Helical" evidence="5">
    <location>
        <begin position="341"/>
        <end position="364"/>
    </location>
</feature>
<evidence type="ECO:0000313" key="10">
    <source>
        <dbReference type="Proteomes" id="UP001139031"/>
    </source>
</evidence>
<dbReference type="RefSeq" id="WP_224197398.1">
    <property type="nucleotide sequence ID" value="NZ_JAIRAU010000057.1"/>
</dbReference>
<reference evidence="9" key="1">
    <citation type="submission" date="2021-08" db="EMBL/GenBank/DDBJ databases">
        <authorList>
            <person name="Stevens D.C."/>
        </authorList>
    </citation>
    <scope>NUCLEOTIDE SEQUENCE</scope>
    <source>
        <strain evidence="9">DSM 53165</strain>
    </source>
</reference>
<dbReference type="SUPFAM" id="SSF141322">
    <property type="entry name" value="NfeD domain-like"/>
    <property type="match status" value="1"/>
</dbReference>
<feature type="domain" description="NfeD-like C-terminal" evidence="6">
    <location>
        <begin position="376"/>
        <end position="430"/>
    </location>
</feature>
<comment type="subcellular location">
    <subcellularLocation>
        <location evidence="1">Membrane</location>
        <topology evidence="1">Multi-pass membrane protein</topology>
    </subcellularLocation>
</comment>
<dbReference type="SUPFAM" id="SSF52096">
    <property type="entry name" value="ClpP/crotonase"/>
    <property type="match status" value="1"/>
</dbReference>
<evidence type="ECO:0000259" key="8">
    <source>
        <dbReference type="Pfam" id="PF25145"/>
    </source>
</evidence>
<dbReference type="PANTHER" id="PTHR33507">
    <property type="entry name" value="INNER MEMBRANE PROTEIN YBBJ"/>
    <property type="match status" value="1"/>
</dbReference>
<dbReference type="InterPro" id="IPR012340">
    <property type="entry name" value="NA-bd_OB-fold"/>
</dbReference>
<proteinExistence type="predicted"/>
<evidence type="ECO:0000256" key="3">
    <source>
        <dbReference type="ARBA" id="ARBA00022989"/>
    </source>
</evidence>
<name>A0ABS7U525_9BACT</name>
<dbReference type="InterPro" id="IPR052165">
    <property type="entry name" value="Membrane_assoc_protease"/>
</dbReference>
<dbReference type="InterPro" id="IPR056739">
    <property type="entry name" value="NfeD_membrane"/>
</dbReference>
<sequence length="443" mass="45375">MGCFLHRLVGGVVLAAGLLLTGEARGEDIRLLEIDGGINPLTARYLERALTSAPTDGVALVVVRLDTPGGLDPSMRQMTRAILASPVPVAVYVAPAGARAASAGMFIALAAHVAAMAPGTNIGAAHPVSLGGVGGTDDATIDKAVHDAAALARALAQTRGRNVAWAESAVRESASVTAAEALERGVIDVVAADLDALLGALDGRVVETARGPVALRTVGAEVTATPMHPTERILHVLTDPNIAYLLFILGMVGLVAELYNPGMVVPGLVGGLSLVLALLAFGNLPLSWGGLVLVLAGLGLMIGELHVEGFGALGVAGMAAFLLGSLILYRPPGAVSSMQVSPWLLAVMAAAIGTLLFVVLRAVLQSRRARVRTGVHALRGRTGTATSELAQAGTVEIDRESWSARAVGSPIRRGEPVVVVNVKGVVLEVDRQAPSDRESSDAE</sequence>
<feature type="transmembrane region" description="Helical" evidence="5">
    <location>
        <begin position="287"/>
        <end position="303"/>
    </location>
</feature>
<dbReference type="InterPro" id="IPR029045">
    <property type="entry name" value="ClpP/crotonase-like_dom_sf"/>
</dbReference>
<protein>
    <submittedName>
        <fullName evidence="9">Nodulation protein NfeD</fullName>
    </submittedName>
</protein>
<evidence type="ECO:0000313" key="9">
    <source>
        <dbReference type="EMBL" id="MBZ5715663.1"/>
    </source>
</evidence>
<dbReference type="EMBL" id="JAIRAU010000057">
    <property type="protein sequence ID" value="MBZ5715663.1"/>
    <property type="molecule type" value="Genomic_DNA"/>
</dbReference>
<dbReference type="Gene3D" id="3.90.226.10">
    <property type="entry name" value="2-enoyl-CoA Hydratase, Chain A, domain 1"/>
    <property type="match status" value="1"/>
</dbReference>
<evidence type="ECO:0000256" key="2">
    <source>
        <dbReference type="ARBA" id="ARBA00022692"/>
    </source>
</evidence>
<dbReference type="Gene3D" id="2.40.50.140">
    <property type="entry name" value="Nucleic acid-binding proteins"/>
    <property type="match status" value="1"/>
</dbReference>
<evidence type="ECO:0000256" key="1">
    <source>
        <dbReference type="ARBA" id="ARBA00004141"/>
    </source>
</evidence>
<gene>
    <name evidence="9" type="ORF">K7C98_41090</name>
</gene>
<dbReference type="Pfam" id="PF25145">
    <property type="entry name" value="NfeD1b_N"/>
    <property type="match status" value="1"/>
</dbReference>
<organism evidence="9 10">
    <name type="scientific">Nannocystis pusilla</name>
    <dbReference type="NCBI Taxonomy" id="889268"/>
    <lineage>
        <taxon>Bacteria</taxon>
        <taxon>Pseudomonadati</taxon>
        <taxon>Myxococcota</taxon>
        <taxon>Polyangia</taxon>
        <taxon>Nannocystales</taxon>
        <taxon>Nannocystaceae</taxon>
        <taxon>Nannocystis</taxon>
    </lineage>
</organism>
<evidence type="ECO:0000256" key="4">
    <source>
        <dbReference type="ARBA" id="ARBA00023136"/>
    </source>
</evidence>
<feature type="domain" description="NfeD1b N-terminal" evidence="8">
    <location>
        <begin position="38"/>
        <end position="181"/>
    </location>
</feature>
<accession>A0ABS7U525</accession>
<evidence type="ECO:0000259" key="6">
    <source>
        <dbReference type="Pfam" id="PF01957"/>
    </source>
</evidence>
<comment type="caution">
    <text evidence="9">The sequence shown here is derived from an EMBL/GenBank/DDBJ whole genome shotgun (WGS) entry which is preliminary data.</text>
</comment>
<keyword evidence="4 5" id="KW-0472">Membrane</keyword>